<feature type="domain" description="Enoyl reductase (ER)" evidence="1">
    <location>
        <begin position="24"/>
        <end position="320"/>
    </location>
</feature>
<dbReference type="Pfam" id="PF13602">
    <property type="entry name" value="ADH_zinc_N_2"/>
    <property type="match status" value="1"/>
</dbReference>
<dbReference type="Pfam" id="PF08240">
    <property type="entry name" value="ADH_N"/>
    <property type="match status" value="1"/>
</dbReference>
<dbReference type="Gene3D" id="3.90.180.10">
    <property type="entry name" value="Medium-chain alcohol dehydrogenases, catalytic domain"/>
    <property type="match status" value="1"/>
</dbReference>
<dbReference type="SUPFAM" id="SSF50129">
    <property type="entry name" value="GroES-like"/>
    <property type="match status" value="1"/>
</dbReference>
<dbReference type="InterPro" id="IPR011032">
    <property type="entry name" value="GroES-like_sf"/>
</dbReference>
<protein>
    <submittedName>
        <fullName evidence="2">2-haloacrylate reductase</fullName>
    </submittedName>
</protein>
<dbReference type="InterPro" id="IPR020843">
    <property type="entry name" value="ER"/>
</dbReference>
<dbReference type="SMART" id="SM00829">
    <property type="entry name" value="PKS_ER"/>
    <property type="match status" value="1"/>
</dbReference>
<dbReference type="Gene3D" id="3.40.50.720">
    <property type="entry name" value="NAD(P)-binding Rossmann-like Domain"/>
    <property type="match status" value="1"/>
</dbReference>
<keyword evidence="3" id="KW-1185">Reference proteome</keyword>
<dbReference type="PANTHER" id="PTHR11695">
    <property type="entry name" value="ALCOHOL DEHYDROGENASE RELATED"/>
    <property type="match status" value="1"/>
</dbReference>
<proteinExistence type="predicted"/>
<dbReference type="PANTHER" id="PTHR11695:SF294">
    <property type="entry name" value="RETICULON-4-INTERACTING PROTEIN 1, MITOCHONDRIAL"/>
    <property type="match status" value="1"/>
</dbReference>
<dbReference type="SUPFAM" id="SSF51735">
    <property type="entry name" value="NAD(P)-binding Rossmann-fold domains"/>
    <property type="match status" value="1"/>
</dbReference>
<evidence type="ECO:0000259" key="1">
    <source>
        <dbReference type="SMART" id="SM00829"/>
    </source>
</evidence>
<organism evidence="2 3">
    <name type="scientific">Methylobacterium crusticola</name>
    <dbReference type="NCBI Taxonomy" id="1697972"/>
    <lineage>
        <taxon>Bacteria</taxon>
        <taxon>Pseudomonadati</taxon>
        <taxon>Pseudomonadota</taxon>
        <taxon>Alphaproteobacteria</taxon>
        <taxon>Hyphomicrobiales</taxon>
        <taxon>Methylobacteriaceae</taxon>
        <taxon>Methylobacterium</taxon>
    </lineage>
</organism>
<reference evidence="2" key="2">
    <citation type="submission" date="2021-08" db="EMBL/GenBank/DDBJ databases">
        <authorList>
            <person name="Tani A."/>
            <person name="Ola A."/>
            <person name="Ogura Y."/>
            <person name="Katsura K."/>
            <person name="Hayashi T."/>
        </authorList>
    </citation>
    <scope>NUCLEOTIDE SEQUENCE</scope>
    <source>
        <strain evidence="2">KCTC 52305</strain>
    </source>
</reference>
<accession>A0ABQ4R3I6</accession>
<dbReference type="CDD" id="cd05289">
    <property type="entry name" value="MDR_like_2"/>
    <property type="match status" value="1"/>
</dbReference>
<reference evidence="2" key="1">
    <citation type="journal article" date="2021" name="Front. Microbiol.">
        <title>Comprehensive Comparative Genomics and Phenotyping of Methylobacterium Species.</title>
        <authorList>
            <person name="Alessa O."/>
            <person name="Ogura Y."/>
            <person name="Fujitani Y."/>
            <person name="Takami H."/>
            <person name="Hayashi T."/>
            <person name="Sahin N."/>
            <person name="Tani A."/>
        </authorList>
    </citation>
    <scope>NUCLEOTIDE SEQUENCE</scope>
    <source>
        <strain evidence="2">KCTC 52305</strain>
    </source>
</reference>
<dbReference type="InterPro" id="IPR013154">
    <property type="entry name" value="ADH-like_N"/>
</dbReference>
<name>A0ABQ4R3I6_9HYPH</name>
<evidence type="ECO:0000313" key="2">
    <source>
        <dbReference type="EMBL" id="GJD51307.1"/>
    </source>
</evidence>
<dbReference type="InterPro" id="IPR050700">
    <property type="entry name" value="YIM1/Zinc_Alcohol_DH_Fams"/>
</dbReference>
<comment type="caution">
    <text evidence="2">The sequence shown here is derived from an EMBL/GenBank/DDBJ whole genome shotgun (WGS) entry which is preliminary data.</text>
</comment>
<sequence>MTPEISDSETGHATMMAWRVHAFGPPTVMSFESVPRPDPGEGEVLVRVHAAGVGPWDGWVRAGRSVLPQPLPLILGSDLSGVVEAFGPGVTGFAAGDEVFGVTNPRFVGAYAEYVVASAAMLARKPRSLTHVQAASVPVIAVTAWQGLFERAQLQLGQTVLIHGAAGNVGAYAVQLAKRAGLHTIATAGADALAYVRSLGAEQVVNYRTQRFEDEVREVDAVLDLVGGKTQTRSFKILRRNGRLVSAVSPPDQARADEYGVRAEFFLVRVTTEHLSLLARLLEGGELRTRVGTALPLARAREAHFMLEGEQAAPKGKIVLEVLPD</sequence>
<gene>
    <name evidence="2" type="ORF">OPKNFCMD_4061</name>
</gene>
<dbReference type="Proteomes" id="UP001055167">
    <property type="component" value="Unassembled WGS sequence"/>
</dbReference>
<dbReference type="EMBL" id="BPQH01000012">
    <property type="protein sequence ID" value="GJD51307.1"/>
    <property type="molecule type" value="Genomic_DNA"/>
</dbReference>
<evidence type="ECO:0000313" key="3">
    <source>
        <dbReference type="Proteomes" id="UP001055167"/>
    </source>
</evidence>
<dbReference type="InterPro" id="IPR036291">
    <property type="entry name" value="NAD(P)-bd_dom_sf"/>
</dbReference>